<comment type="caution">
    <text evidence="2">The sequence shown here is derived from an EMBL/GenBank/DDBJ whole genome shotgun (WGS) entry which is preliminary data.</text>
</comment>
<gene>
    <name evidence="2" type="ORF">GY24_10945</name>
</gene>
<evidence type="ECO:0000313" key="3">
    <source>
        <dbReference type="Proteomes" id="UP000237755"/>
    </source>
</evidence>
<dbReference type="Pfam" id="PF14534">
    <property type="entry name" value="DUF4440"/>
    <property type="match status" value="1"/>
</dbReference>
<dbReference type="InterPro" id="IPR032710">
    <property type="entry name" value="NTF2-like_dom_sf"/>
</dbReference>
<dbReference type="Gene3D" id="3.10.450.50">
    <property type="match status" value="1"/>
</dbReference>
<evidence type="ECO:0000259" key="1">
    <source>
        <dbReference type="Pfam" id="PF14534"/>
    </source>
</evidence>
<dbReference type="SUPFAM" id="SSF54427">
    <property type="entry name" value="NTF2-like"/>
    <property type="match status" value="1"/>
</dbReference>
<organism evidence="2 3">
    <name type="scientific">Microterricola pindariensis</name>
    <dbReference type="NCBI Taxonomy" id="478010"/>
    <lineage>
        <taxon>Bacteria</taxon>
        <taxon>Bacillati</taxon>
        <taxon>Actinomycetota</taxon>
        <taxon>Actinomycetes</taxon>
        <taxon>Micrococcales</taxon>
        <taxon>Microbacteriaceae</taxon>
        <taxon>Microterricola</taxon>
    </lineage>
</organism>
<feature type="domain" description="DUF4440" evidence="1">
    <location>
        <begin position="2"/>
        <end position="94"/>
    </location>
</feature>
<dbReference type="InterPro" id="IPR027843">
    <property type="entry name" value="DUF4440"/>
</dbReference>
<proteinExistence type="predicted"/>
<dbReference type="Proteomes" id="UP000237755">
    <property type="component" value="Unassembled WGS sequence"/>
</dbReference>
<dbReference type="EMBL" id="MPZN01000034">
    <property type="protein sequence ID" value="PPL17969.1"/>
    <property type="molecule type" value="Genomic_DNA"/>
</dbReference>
<sequence>MVLGDTNALDDLLDEGFTLTHMTGYVQSKAEWLADIDADRMHYDVVDTVETLVTFEHETPVLTARSLTEATIWGAHSSWRLQLRIYFVIRDGRWLGARSIASTW</sequence>
<name>A0ABX5AVF4_9MICO</name>
<accession>A0ABX5AVF4</accession>
<evidence type="ECO:0000313" key="2">
    <source>
        <dbReference type="EMBL" id="PPL17969.1"/>
    </source>
</evidence>
<protein>
    <recommendedName>
        <fullName evidence="1">DUF4440 domain-containing protein</fullName>
    </recommendedName>
</protein>
<reference evidence="2 3" key="1">
    <citation type="journal article" date="2008" name="Int. J. Syst. Evol. Microbiol.">
        <title>Leifsonia pindariensis sp. nov., isolated from the Pindari glacier of the Indian Himalayas, and emended description of the genus Leifsonia.</title>
        <authorList>
            <person name="Reddy G.S."/>
            <person name="Prabagaran S.R."/>
            <person name="Shivaji S."/>
        </authorList>
    </citation>
    <scope>NUCLEOTIDE SEQUENCE [LARGE SCALE GENOMIC DNA]</scope>
    <source>
        <strain evidence="2 3">PON 10</strain>
    </source>
</reference>
<keyword evidence="3" id="KW-1185">Reference proteome</keyword>